<comment type="cofactor">
    <cofactor evidence="1">
        <name>Zn(2+)</name>
        <dbReference type="ChEBI" id="CHEBI:29105"/>
    </cofactor>
</comment>
<keyword evidence="7" id="KW-1185">Reference proteome</keyword>
<organism evidence="6 7">
    <name type="scientific">Haliangium ochraceum (strain DSM 14365 / JCM 11303 / SMP-2)</name>
    <dbReference type="NCBI Taxonomy" id="502025"/>
    <lineage>
        <taxon>Bacteria</taxon>
        <taxon>Pseudomonadati</taxon>
        <taxon>Myxococcota</taxon>
        <taxon>Polyangia</taxon>
        <taxon>Haliangiales</taxon>
        <taxon>Kofleriaceae</taxon>
        <taxon>Haliangium</taxon>
    </lineage>
</organism>
<dbReference type="EMBL" id="CP001804">
    <property type="protein sequence ID" value="ACY16100.1"/>
    <property type="molecule type" value="Genomic_DNA"/>
</dbReference>
<dbReference type="PANTHER" id="PTHR43350:SF19">
    <property type="entry name" value="D-GULOSIDE 3-DEHYDROGENASE"/>
    <property type="match status" value="1"/>
</dbReference>
<dbReference type="SUPFAM" id="SSF50129">
    <property type="entry name" value="GroES-like"/>
    <property type="match status" value="1"/>
</dbReference>
<evidence type="ECO:0000256" key="4">
    <source>
        <dbReference type="ARBA" id="ARBA00022833"/>
    </source>
</evidence>
<name>D0LX58_HALO1</name>
<dbReference type="AlphaFoldDB" id="D0LX58"/>
<dbReference type="KEGG" id="hoh:Hoch_3598"/>
<dbReference type="HOGENOM" id="CLU_026673_9_0_7"/>
<dbReference type="RefSeq" id="WP_012828699.1">
    <property type="nucleotide sequence ID" value="NC_013440.1"/>
</dbReference>
<proteinExistence type="inferred from homology"/>
<dbReference type="Gene3D" id="3.40.50.720">
    <property type="entry name" value="NAD(P)-binding Rossmann-like Domain"/>
    <property type="match status" value="1"/>
</dbReference>
<dbReference type="eggNOG" id="COG1063">
    <property type="taxonomic scope" value="Bacteria"/>
</dbReference>
<dbReference type="GO" id="GO:0046872">
    <property type="term" value="F:metal ion binding"/>
    <property type="evidence" value="ECO:0007669"/>
    <property type="project" value="UniProtKB-KW"/>
</dbReference>
<keyword evidence="5" id="KW-0560">Oxidoreductase</keyword>
<dbReference type="InterPro" id="IPR011032">
    <property type="entry name" value="GroES-like_sf"/>
</dbReference>
<evidence type="ECO:0000256" key="5">
    <source>
        <dbReference type="ARBA" id="ARBA00023002"/>
    </source>
</evidence>
<dbReference type="CDD" id="cd08255">
    <property type="entry name" value="2-desacetyl-2-hydroxyethyl_bacteriochlorophyllide_like"/>
    <property type="match status" value="1"/>
</dbReference>
<evidence type="ECO:0000256" key="2">
    <source>
        <dbReference type="ARBA" id="ARBA00008072"/>
    </source>
</evidence>
<dbReference type="Gene3D" id="3.90.180.10">
    <property type="entry name" value="Medium-chain alcohol dehydrogenases, catalytic domain"/>
    <property type="match status" value="2"/>
</dbReference>
<comment type="similarity">
    <text evidence="2">Belongs to the zinc-containing alcohol dehydrogenase family.</text>
</comment>
<evidence type="ECO:0000256" key="3">
    <source>
        <dbReference type="ARBA" id="ARBA00022723"/>
    </source>
</evidence>
<protein>
    <submittedName>
        <fullName evidence="6">Putative dehydrogenase</fullName>
    </submittedName>
</protein>
<gene>
    <name evidence="6" type="ordered locus">Hoch_3598</name>
</gene>
<dbReference type="SUPFAM" id="SSF51735">
    <property type="entry name" value="NAD(P)-binding Rossmann-fold domains"/>
    <property type="match status" value="1"/>
</dbReference>
<evidence type="ECO:0000313" key="6">
    <source>
        <dbReference type="EMBL" id="ACY16100.1"/>
    </source>
</evidence>
<dbReference type="STRING" id="502025.Hoch_3598"/>
<dbReference type="InterPro" id="IPR036291">
    <property type="entry name" value="NAD(P)-bd_dom_sf"/>
</dbReference>
<dbReference type="Proteomes" id="UP000001880">
    <property type="component" value="Chromosome"/>
</dbReference>
<sequence>MTHDPDAPRSGPGRPLRARALWLEEPGRAALREGDVPAPGPEQVLVRALASGVSRGTESLVFAGRVPESEHQRMRAPFQEGDFPAPVKYGYASVGVVERGPDALVGRRVFCLYPHQERYVVDAARVTPLPDAVPTERAVLAANMETAVNALWDAGVRVGDRVAVVGGGVVGLLCAHLAAGIPGATLELVDIDAGRAPVAEALGLRLVTPEQARGDCDLVLHCSGSPSGLRTALGLAGFEATVLELSWFGSREVSLPLGEAFHAGRLTLRASQVGTVATSRRARKSYGDRLALALRLLEDARLDALLNSRSSLTELPARMAEITRPEAGVLCHVVVYE</sequence>
<evidence type="ECO:0000313" key="7">
    <source>
        <dbReference type="Proteomes" id="UP000001880"/>
    </source>
</evidence>
<reference evidence="6 7" key="1">
    <citation type="journal article" date="2010" name="Stand. Genomic Sci.">
        <title>Complete genome sequence of Haliangium ochraceum type strain (SMP-2).</title>
        <authorList>
            <consortium name="US DOE Joint Genome Institute (JGI-PGF)"/>
            <person name="Ivanova N."/>
            <person name="Daum C."/>
            <person name="Lang E."/>
            <person name="Abt B."/>
            <person name="Kopitz M."/>
            <person name="Saunders E."/>
            <person name="Lapidus A."/>
            <person name="Lucas S."/>
            <person name="Glavina Del Rio T."/>
            <person name="Nolan M."/>
            <person name="Tice H."/>
            <person name="Copeland A."/>
            <person name="Cheng J.F."/>
            <person name="Chen F."/>
            <person name="Bruce D."/>
            <person name="Goodwin L."/>
            <person name="Pitluck S."/>
            <person name="Mavromatis K."/>
            <person name="Pati A."/>
            <person name="Mikhailova N."/>
            <person name="Chen A."/>
            <person name="Palaniappan K."/>
            <person name="Land M."/>
            <person name="Hauser L."/>
            <person name="Chang Y.J."/>
            <person name="Jeffries C.D."/>
            <person name="Detter J.C."/>
            <person name="Brettin T."/>
            <person name="Rohde M."/>
            <person name="Goker M."/>
            <person name="Bristow J."/>
            <person name="Markowitz V."/>
            <person name="Eisen J.A."/>
            <person name="Hugenholtz P."/>
            <person name="Kyrpides N.C."/>
            <person name="Klenk H.P."/>
        </authorList>
    </citation>
    <scope>NUCLEOTIDE SEQUENCE [LARGE SCALE GENOMIC DNA]</scope>
    <source>
        <strain evidence="7">DSM 14365 / CIP 107738 / JCM 11303 / AJ 13395 / SMP-2</strain>
    </source>
</reference>
<keyword evidence="4" id="KW-0862">Zinc</keyword>
<evidence type="ECO:0000256" key="1">
    <source>
        <dbReference type="ARBA" id="ARBA00001947"/>
    </source>
</evidence>
<keyword evidence="3" id="KW-0479">Metal-binding</keyword>
<dbReference type="GO" id="GO:0016491">
    <property type="term" value="F:oxidoreductase activity"/>
    <property type="evidence" value="ECO:0007669"/>
    <property type="project" value="UniProtKB-KW"/>
</dbReference>
<accession>D0LX58</accession>
<dbReference type="PANTHER" id="PTHR43350">
    <property type="entry name" value="NAD-DEPENDENT ALCOHOL DEHYDROGENASE"/>
    <property type="match status" value="1"/>
</dbReference>